<evidence type="ECO:0000256" key="2">
    <source>
        <dbReference type="ARBA" id="ARBA00032707"/>
    </source>
</evidence>
<dbReference type="PANTHER" id="PTHR14969:SF13">
    <property type="entry name" value="AT30094P"/>
    <property type="match status" value="1"/>
</dbReference>
<proteinExistence type="predicted"/>
<evidence type="ECO:0000256" key="4">
    <source>
        <dbReference type="SAM" id="Phobius"/>
    </source>
</evidence>
<dbReference type="Proteomes" id="UP000078224">
    <property type="component" value="Unassembled WGS sequence"/>
</dbReference>
<comment type="catalytic activity">
    <reaction evidence="3">
        <text>di-trans,octa-cis-undecaprenyl diphosphate + H2O = di-trans,octa-cis-undecaprenyl phosphate + phosphate + H(+)</text>
        <dbReference type="Rhea" id="RHEA:28094"/>
        <dbReference type="ChEBI" id="CHEBI:15377"/>
        <dbReference type="ChEBI" id="CHEBI:15378"/>
        <dbReference type="ChEBI" id="CHEBI:43474"/>
        <dbReference type="ChEBI" id="CHEBI:58405"/>
        <dbReference type="ChEBI" id="CHEBI:60392"/>
        <dbReference type="EC" id="3.6.1.27"/>
    </reaction>
</comment>
<dbReference type="NCBIfam" id="NF008813">
    <property type="entry name" value="PRK11837.1"/>
    <property type="match status" value="1"/>
</dbReference>
<dbReference type="SUPFAM" id="SSF48317">
    <property type="entry name" value="Acid phosphatase/Vanadium-dependent haloperoxidase"/>
    <property type="match status" value="1"/>
</dbReference>
<feature type="domain" description="Phosphatidic acid phosphatase type 2/haloperoxidase" evidence="5">
    <location>
        <begin position="61"/>
        <end position="169"/>
    </location>
</feature>
<dbReference type="OrthoDB" id="9801622at2"/>
<keyword evidence="4" id="KW-0472">Membrane</keyword>
<sequence length="202" mass="22655">MLEQLNLDMFNLINATPESASGTIAIATVIAKRLILIFPLFTVICWFWGAPQNMTRQRAFACKAAFAIVIGLVISWIAGYVAPHERPFMMGIGTNFLVHEPTPSFPSNHGTIVFTFALAFLFWLRTWVGLVMLIPAIIIAWSRIYLGVHWPLDMVGAFILALIACGLSQILWSIIGYKVQAPITRIYQLIFGSLIRKGWFQP</sequence>
<keyword evidence="7" id="KW-1185">Reference proteome</keyword>
<dbReference type="Gene3D" id="1.20.144.10">
    <property type="entry name" value="Phosphatidic acid phosphatase type 2/haloperoxidase"/>
    <property type="match status" value="1"/>
</dbReference>
<dbReference type="InterPro" id="IPR000326">
    <property type="entry name" value="PAP2/HPO"/>
</dbReference>
<dbReference type="GO" id="GO:0050380">
    <property type="term" value="F:undecaprenyl-diphosphatase activity"/>
    <property type="evidence" value="ECO:0007669"/>
    <property type="project" value="UniProtKB-EC"/>
</dbReference>
<accession>A0A1B7K014</accession>
<feature type="transmembrane region" description="Helical" evidence="4">
    <location>
        <begin position="105"/>
        <end position="123"/>
    </location>
</feature>
<dbReference type="PANTHER" id="PTHR14969">
    <property type="entry name" value="SPHINGOSINE-1-PHOSPHATE PHOSPHOHYDROLASE"/>
    <property type="match status" value="1"/>
</dbReference>
<dbReference type="InterPro" id="IPR036938">
    <property type="entry name" value="PAP2/HPO_sf"/>
</dbReference>
<dbReference type="CDD" id="cd03385">
    <property type="entry name" value="PAP2_BcrC_like"/>
    <property type="match status" value="1"/>
</dbReference>
<dbReference type="InterPro" id="IPR033879">
    <property type="entry name" value="UPP_Pase"/>
</dbReference>
<feature type="transmembrane region" description="Helical" evidence="4">
    <location>
        <begin position="20"/>
        <end position="48"/>
    </location>
</feature>
<dbReference type="EC" id="3.6.1.27" evidence="1"/>
<dbReference type="PATRIC" id="fig|1354272.4.peg.1045"/>
<feature type="transmembrane region" description="Helical" evidence="4">
    <location>
        <begin position="130"/>
        <end position="148"/>
    </location>
</feature>
<dbReference type="SMART" id="SM00014">
    <property type="entry name" value="acidPPc"/>
    <property type="match status" value="1"/>
</dbReference>
<gene>
    <name evidence="6" type="ORF">M998_1022</name>
</gene>
<dbReference type="EMBL" id="LXEW01000016">
    <property type="protein sequence ID" value="OAT53334.1"/>
    <property type="molecule type" value="Genomic_DNA"/>
</dbReference>
<protein>
    <recommendedName>
        <fullName evidence="1">undecaprenyl-diphosphate phosphatase</fullName>
        <ecNumber evidence="1">3.6.1.27</ecNumber>
    </recommendedName>
    <alternativeName>
        <fullName evidence="2">Undecaprenyl pyrophosphate phosphatase</fullName>
    </alternativeName>
</protein>
<dbReference type="GO" id="GO:0005886">
    <property type="term" value="C:plasma membrane"/>
    <property type="evidence" value="ECO:0007669"/>
    <property type="project" value="InterPro"/>
</dbReference>
<keyword evidence="4" id="KW-1133">Transmembrane helix</keyword>
<evidence type="ECO:0000256" key="1">
    <source>
        <dbReference type="ARBA" id="ARBA00012374"/>
    </source>
</evidence>
<comment type="caution">
    <text evidence="6">The sequence shown here is derived from an EMBL/GenBank/DDBJ whole genome shotgun (WGS) entry which is preliminary data.</text>
</comment>
<keyword evidence="4" id="KW-0812">Transmembrane</keyword>
<evidence type="ECO:0000259" key="5">
    <source>
        <dbReference type="SMART" id="SM00014"/>
    </source>
</evidence>
<dbReference type="Pfam" id="PF01569">
    <property type="entry name" value="PAP2"/>
    <property type="match status" value="1"/>
</dbReference>
<feature type="transmembrane region" description="Helical" evidence="4">
    <location>
        <begin position="154"/>
        <end position="175"/>
    </location>
</feature>
<organism evidence="6 7">
    <name type="scientific">Providencia heimbachae ATCC 35613</name>
    <dbReference type="NCBI Taxonomy" id="1354272"/>
    <lineage>
        <taxon>Bacteria</taxon>
        <taxon>Pseudomonadati</taxon>
        <taxon>Pseudomonadota</taxon>
        <taxon>Gammaproteobacteria</taxon>
        <taxon>Enterobacterales</taxon>
        <taxon>Morganellaceae</taxon>
        <taxon>Providencia</taxon>
    </lineage>
</organism>
<evidence type="ECO:0000313" key="7">
    <source>
        <dbReference type="Proteomes" id="UP000078224"/>
    </source>
</evidence>
<reference evidence="6 7" key="1">
    <citation type="submission" date="2016-04" db="EMBL/GenBank/DDBJ databases">
        <title>ATOL: Assembling a taxonomically balanced genome-scale reconstruction of the evolutionary history of the Enterobacteriaceae.</title>
        <authorList>
            <person name="Plunkett G.III."/>
            <person name="Neeno-Eckwall E.C."/>
            <person name="Glasner J.D."/>
            <person name="Perna N.T."/>
        </authorList>
    </citation>
    <scope>NUCLEOTIDE SEQUENCE [LARGE SCALE GENOMIC DNA]</scope>
    <source>
        <strain evidence="6 7">ATCC 35613</strain>
    </source>
</reference>
<evidence type="ECO:0000256" key="3">
    <source>
        <dbReference type="ARBA" id="ARBA00047594"/>
    </source>
</evidence>
<name>A0A1B7K014_9GAMM</name>
<dbReference type="AlphaFoldDB" id="A0A1B7K014"/>
<feature type="transmembrane region" description="Helical" evidence="4">
    <location>
        <begin position="60"/>
        <end position="82"/>
    </location>
</feature>
<dbReference type="RefSeq" id="WP_068442044.1">
    <property type="nucleotide sequence ID" value="NZ_LXEW01000016.1"/>
</dbReference>
<evidence type="ECO:0000313" key="6">
    <source>
        <dbReference type="EMBL" id="OAT53334.1"/>
    </source>
</evidence>